<evidence type="ECO:0000259" key="1">
    <source>
        <dbReference type="Pfam" id="PF10441"/>
    </source>
</evidence>
<organism evidence="2 3">
    <name type="scientific">Obba rivulosa</name>
    <dbReference type="NCBI Taxonomy" id="1052685"/>
    <lineage>
        <taxon>Eukaryota</taxon>
        <taxon>Fungi</taxon>
        <taxon>Dikarya</taxon>
        <taxon>Basidiomycota</taxon>
        <taxon>Agaricomycotina</taxon>
        <taxon>Agaricomycetes</taxon>
        <taxon>Polyporales</taxon>
        <taxon>Gelatoporiaceae</taxon>
        <taxon>Obba</taxon>
    </lineage>
</organism>
<gene>
    <name evidence="2" type="ORF">OBBRIDRAFT_765485</name>
</gene>
<name>A0A8E2DVU7_9APHY</name>
<proteinExistence type="predicted"/>
<dbReference type="OrthoDB" id="160374at2759"/>
<feature type="domain" description="Nucleolar 27S pre-rRNA processing Urb2/Npa2 C-terminal" evidence="1">
    <location>
        <begin position="1235"/>
        <end position="1462"/>
    </location>
</feature>
<dbReference type="PANTHER" id="PTHR15682">
    <property type="entry name" value="UNHEALTHY RIBOSOME BIOGENESIS PROTEIN 2 HOMOLOG"/>
    <property type="match status" value="1"/>
</dbReference>
<evidence type="ECO:0000313" key="3">
    <source>
        <dbReference type="Proteomes" id="UP000250043"/>
    </source>
</evidence>
<dbReference type="InterPro" id="IPR052609">
    <property type="entry name" value="Ribosome_Biogenesis_Reg"/>
</dbReference>
<dbReference type="PANTHER" id="PTHR15682:SF2">
    <property type="entry name" value="UNHEALTHY RIBOSOME BIOGENESIS PROTEIN 2 HOMOLOG"/>
    <property type="match status" value="1"/>
</dbReference>
<accession>A0A8E2DVU7</accession>
<dbReference type="GO" id="GO:0042254">
    <property type="term" value="P:ribosome biogenesis"/>
    <property type="evidence" value="ECO:0007669"/>
    <property type="project" value="TreeGrafter"/>
</dbReference>
<protein>
    <recommendedName>
        <fullName evidence="1">Nucleolar 27S pre-rRNA processing Urb2/Npa2 C-terminal domain-containing protein</fullName>
    </recommendedName>
</protein>
<dbReference type="Proteomes" id="UP000250043">
    <property type="component" value="Unassembled WGS sequence"/>
</dbReference>
<dbReference type="GO" id="GO:0005730">
    <property type="term" value="C:nucleolus"/>
    <property type="evidence" value="ECO:0007669"/>
    <property type="project" value="TreeGrafter"/>
</dbReference>
<keyword evidence="3" id="KW-1185">Reference proteome</keyword>
<dbReference type="InterPro" id="IPR018849">
    <property type="entry name" value="Urb2/Npa2_C"/>
</dbReference>
<reference evidence="2 3" key="1">
    <citation type="submission" date="2016-07" db="EMBL/GenBank/DDBJ databases">
        <title>Draft genome of the white-rot fungus Obba rivulosa 3A-2.</title>
        <authorList>
            <consortium name="DOE Joint Genome Institute"/>
            <person name="Miettinen O."/>
            <person name="Riley R."/>
            <person name="Acob R."/>
            <person name="Barry K."/>
            <person name="Cullen D."/>
            <person name="De Vries R."/>
            <person name="Hainaut M."/>
            <person name="Hatakka A."/>
            <person name="Henrissat B."/>
            <person name="Hilden K."/>
            <person name="Kuo R."/>
            <person name="Labutti K."/>
            <person name="Lipzen A."/>
            <person name="Makela M.R."/>
            <person name="Sandor L."/>
            <person name="Spatafora J.W."/>
            <person name="Grigoriev I.V."/>
            <person name="Hibbett D.S."/>
        </authorList>
    </citation>
    <scope>NUCLEOTIDE SEQUENCE [LARGE SCALE GENOMIC DNA]</scope>
    <source>
        <strain evidence="2 3">3A-2</strain>
    </source>
</reference>
<evidence type="ECO:0000313" key="2">
    <source>
        <dbReference type="EMBL" id="OCH96588.1"/>
    </source>
</evidence>
<sequence length="1463" mass="161293">MAVIQSAQAFIRALKAPSDPPEAAGLPKIEIARRAWVDSSFYVPNKAEAIVDWLLTRLLKDKSKERRADANPILDIRNWALLSDILVSSDSTNTRNVKAWLVPILNRIPIAPIVIAFLNLLAAQPTDTNLALFKPVSQCLAVIWPLSVPKFTPETLLECLGALFTLARTRELSVSDPKTDAGQAATRVVISIVSSYRSSLANSSNKKKLYTTFLQQHFRPWLQCIHLEAGNITSDQGLKTEIFLVGSETIFNLDILRQAGELHCDNGFKEALSRAMSEVARETLSSLPRLFQAFTQAIRRHRGALFSQGSHQAPADTAKQVQASSMAFFALCDSLLASPGDDLLVWQTRVDLLSAIEAENLYNSGDDLAVDVLRQNGKLAVDALKPAWQKEYAERTQKALDVLSALVRIDYDLMAPTLPTIFPRLAMVPRGGSSMLTYLGLILDHHAKIRAMLPLVVQLLDAFSVSHLQFVQEQPRAVYQLASSGPLLSATFLDRLAKAIHAYLTPGQLAEAADVTLDKLKSAYDQFMKAEAKVEADFGDGSRKKRKKDKRESISAADQADPEWTAVSFALSSQIAVLCLTSLPLHTVFDDVRQGVLRAVHEVISPVVPAAVTSACRRDERRLMWAAQLVGTAALRVHYALVTARQMQFDSQLDENLTSAMLDAVKSEETLSELSLEMLRTLLNEVDSGACDSADVFDSTVSQVERRLQHASSWSGRSHSLNVDANFTQLPIALLHLLFERWLPLLDAHASPELLSRLAKLMLSSSPEVAARDATAEPHDDLTASVILTRALHNAQLWELHRLRDILLAEAHSRTAILDGIDLIKLLSGSKRAAKQAATFDISQFTGPFEFLLHAPSEYLLRGLRTDFLRRALVADAVIGNALRSGALSEIQPLLIAREFVRRTLLYLGAVDHQAPKEYVQHLITTPLAASVSRSKLEQYLIDMTVDTVGLHASSFLKSAKKGDDALIVALVDTFAESFGLNDDAANGPSSSPIRQRSLLRLLDIIMRDYSLGDFSEQFQVSLQRLHGRMTNTILPQVQTLADQDSGAHNVRGKTDTLDTWSHVLALKRWLKSDAEATPAFGGRLIAHLLSPAFPQQDVDTIYVAVLAVLLEEVHLSALSDRSARIDGVVAAYVTFSRICSAELLSTIHSHLSLACKSLLPADYGYILDTIHDALSKPGNLSENDMASLVRLSYVLAMSAPEGTLKVNQTHTVRCLNLFAHRKQFATVLSLRREVLEFVGRNTNDRPSFIRETYLSSIWSLLGAFLAGSDSHDNTTDATIFHQIVGALSALVRLRRDLVLLTLPQLGTVLRLLILSLRSLRPHLGKRQSKLVSDTLPRWIEPGAPLGAEESKALARLMTTLTTKTLVRTHGSSAQEQKPESLARPFSKHAAYVLTAYIHAMNDPLCFMPAPVRRELQPGLFALCDMMGEHDRDAMMVTLDTGGKATMKALWKEYEKQRYVGKG</sequence>
<dbReference type="Pfam" id="PF10441">
    <property type="entry name" value="Urb2"/>
    <property type="match status" value="1"/>
</dbReference>
<dbReference type="EMBL" id="KV722330">
    <property type="protein sequence ID" value="OCH96588.1"/>
    <property type="molecule type" value="Genomic_DNA"/>
</dbReference>